<dbReference type="PANTHER" id="PTHR43047:SF64">
    <property type="entry name" value="HISTIDINE KINASE CONTAINING CHEY-HOMOLOGOUS RECEIVER DOMAIN AND PAS DOMAIN-RELATED"/>
    <property type="match status" value="1"/>
</dbReference>
<dbReference type="PROSITE" id="PS50839">
    <property type="entry name" value="CHASE"/>
    <property type="match status" value="1"/>
</dbReference>
<dbReference type="InterPro" id="IPR003594">
    <property type="entry name" value="HATPase_dom"/>
</dbReference>
<keyword evidence="4" id="KW-0597">Phosphoprotein</keyword>
<evidence type="ECO:0000256" key="7">
    <source>
        <dbReference type="ARBA" id="ARBA00022777"/>
    </source>
</evidence>
<keyword evidence="8 11" id="KW-1133">Transmembrane helix</keyword>
<dbReference type="NCBIfam" id="TIGR00229">
    <property type="entry name" value="sensory_box"/>
    <property type="match status" value="2"/>
</dbReference>
<evidence type="ECO:0000256" key="9">
    <source>
        <dbReference type="ARBA" id="ARBA00023136"/>
    </source>
</evidence>
<dbReference type="SUPFAM" id="SSF55874">
    <property type="entry name" value="ATPase domain of HSP90 chaperone/DNA topoisomerase II/histidine kinase"/>
    <property type="match status" value="1"/>
</dbReference>
<dbReference type="RefSeq" id="WP_275595828.1">
    <property type="nucleotide sequence ID" value="NZ_CP102381.1"/>
</dbReference>
<keyword evidence="7" id="KW-0418">Kinase</keyword>
<keyword evidence="16" id="KW-1185">Reference proteome</keyword>
<dbReference type="Pfam" id="PF03924">
    <property type="entry name" value="CHASE"/>
    <property type="match status" value="1"/>
</dbReference>
<dbReference type="InterPro" id="IPR042240">
    <property type="entry name" value="CHASE_sf"/>
</dbReference>
<dbReference type="PANTHER" id="PTHR43047">
    <property type="entry name" value="TWO-COMPONENT HISTIDINE PROTEIN KINASE"/>
    <property type="match status" value="1"/>
</dbReference>
<evidence type="ECO:0000259" key="13">
    <source>
        <dbReference type="PROSITE" id="PS50112"/>
    </source>
</evidence>
<evidence type="ECO:0000256" key="8">
    <source>
        <dbReference type="ARBA" id="ARBA00022989"/>
    </source>
</evidence>
<evidence type="ECO:0000256" key="11">
    <source>
        <dbReference type="SAM" id="Phobius"/>
    </source>
</evidence>
<dbReference type="SMART" id="SM00091">
    <property type="entry name" value="PAS"/>
    <property type="match status" value="2"/>
</dbReference>
<dbReference type="InterPro" id="IPR036097">
    <property type="entry name" value="HisK_dim/P_sf"/>
</dbReference>
<evidence type="ECO:0000256" key="4">
    <source>
        <dbReference type="ARBA" id="ARBA00022553"/>
    </source>
</evidence>
<keyword evidence="10" id="KW-0175">Coiled coil</keyword>
<dbReference type="SMART" id="SM00388">
    <property type="entry name" value="HisKA"/>
    <property type="match status" value="1"/>
</dbReference>
<accession>A0ABY8CGF4</accession>
<dbReference type="CDD" id="cd00130">
    <property type="entry name" value="PAS"/>
    <property type="match status" value="1"/>
</dbReference>
<feature type="transmembrane region" description="Helical" evidence="11">
    <location>
        <begin position="313"/>
        <end position="331"/>
    </location>
</feature>
<dbReference type="CDD" id="cd00082">
    <property type="entry name" value="HisKA"/>
    <property type="match status" value="1"/>
</dbReference>
<dbReference type="InterPro" id="IPR004358">
    <property type="entry name" value="Sig_transdc_His_kin-like_C"/>
</dbReference>
<protein>
    <recommendedName>
        <fullName evidence="3">histidine kinase</fullName>
        <ecNumber evidence="3">2.7.13.3</ecNumber>
    </recommendedName>
</protein>
<dbReference type="InterPro" id="IPR036890">
    <property type="entry name" value="HATPase_C_sf"/>
</dbReference>
<dbReference type="Pfam" id="PF00512">
    <property type="entry name" value="HisKA"/>
    <property type="match status" value="1"/>
</dbReference>
<comment type="catalytic activity">
    <reaction evidence="1">
        <text>ATP + protein L-histidine = ADP + protein N-phospho-L-histidine.</text>
        <dbReference type="EC" id="2.7.13.3"/>
    </reaction>
</comment>
<dbReference type="InterPro" id="IPR000014">
    <property type="entry name" value="PAS"/>
</dbReference>
<keyword evidence="9 11" id="KW-0472">Membrane</keyword>
<dbReference type="EC" id="2.7.13.3" evidence="3"/>
<dbReference type="Gene3D" id="3.30.450.350">
    <property type="entry name" value="CHASE domain"/>
    <property type="match status" value="1"/>
</dbReference>
<dbReference type="SMART" id="SM00387">
    <property type="entry name" value="HATPase_c"/>
    <property type="match status" value="1"/>
</dbReference>
<dbReference type="EMBL" id="CP102381">
    <property type="protein sequence ID" value="WEJ63571.1"/>
    <property type="molecule type" value="Genomic_DNA"/>
</dbReference>
<evidence type="ECO:0000256" key="5">
    <source>
        <dbReference type="ARBA" id="ARBA00022679"/>
    </source>
</evidence>
<keyword evidence="6 11" id="KW-0812">Transmembrane</keyword>
<dbReference type="PROSITE" id="PS50112">
    <property type="entry name" value="PAS"/>
    <property type="match status" value="1"/>
</dbReference>
<dbReference type="InterPro" id="IPR006189">
    <property type="entry name" value="CHASE_dom"/>
</dbReference>
<feature type="domain" description="Histidine kinase" evidence="12">
    <location>
        <begin position="633"/>
        <end position="854"/>
    </location>
</feature>
<dbReference type="SUPFAM" id="SSF55785">
    <property type="entry name" value="PYP-like sensor domain (PAS domain)"/>
    <property type="match status" value="2"/>
</dbReference>
<dbReference type="Pfam" id="PF13426">
    <property type="entry name" value="PAS_9"/>
    <property type="match status" value="2"/>
</dbReference>
<gene>
    <name evidence="15" type="ORF">NR989_04775</name>
</gene>
<dbReference type="Gene3D" id="1.10.287.130">
    <property type="match status" value="1"/>
</dbReference>
<evidence type="ECO:0000313" key="15">
    <source>
        <dbReference type="EMBL" id="WEJ63571.1"/>
    </source>
</evidence>
<feature type="domain" description="CHASE" evidence="14">
    <location>
        <begin position="75"/>
        <end position="277"/>
    </location>
</feature>
<evidence type="ECO:0000259" key="12">
    <source>
        <dbReference type="PROSITE" id="PS50109"/>
    </source>
</evidence>
<evidence type="ECO:0000256" key="3">
    <source>
        <dbReference type="ARBA" id="ARBA00012438"/>
    </source>
</evidence>
<evidence type="ECO:0000259" key="14">
    <source>
        <dbReference type="PROSITE" id="PS50839"/>
    </source>
</evidence>
<sequence>MLSKLSIKAIYIISIVVFAMGLQGTSEWIKYNDIKRVELFESQFNKYSSQAYISVKNALNSELERLNSLAAVFKISDSVSQRDFERFAKVLLANDTEVQALEWIELIPKNQRLLFESEMSDLLGVENFKIQAMQKGKLVHSNSVQDYYAVVKYVYPYQKNVKAIGLDAYSQQHKKNAMYIADITQSPITTPPLQLIQQSSSDYSVIIYQPIYDKADKLQGYVTLILDMKKFLEHVKTKSFIESSLGLFFVDSDNNQFPFGLTGSEYLIEEAMYRSHEFFLPFAGRNWLFNAEVNLKFLPDYQVMTHKSIQKSWLYGVLLSLLVSIVVFLTLKYRYQLRVSAQSIEKQQRRYHEIIDQSSEAYYLLNCDGNILDINAATCAQLGYSRIELLQMNISDIDVKYTTNQIKDFCKELQAGTKFLLESIHQRKDGKTIPVEVSATKFKIDGHYVTCSFVRDLTERITYRDISVNNEQLQNEIEKATLELSDQKRAFETIFEKSADGIFISEGRHVLDCNQATVDLFGYKSKEQLLSLPNKVFAPKTQPDGESSHRKGFRMLQICLEKGSHRYEWVNRRANGENFWTDVVLTRLEYFGRTVIHIAFRDISKRKQLEAEMISAREHAIAANKAKSEFLAKMSHDIRTPLHGILSYSQMGETRFASVKPEKLKRYFENIHTSAQRLMLLLNDVLDSAKLESGLMRFDFKLQNLEPIIEACIAEQTPLIQDKNIQVEVKNLDYMACIDSNRLAQVVSNLLNNAIRYTPEGEKIQISVNRIDSKSIQFSIQDCGKGIHPNEFESIFEKFVQSNQESQNTGGTGLGLAISKEIVEAHNGRIWVENWLSNNKVQGAVFRFTLPLEHSNGI</sequence>
<dbReference type="Pfam" id="PF02518">
    <property type="entry name" value="HATPase_c"/>
    <property type="match status" value="1"/>
</dbReference>
<dbReference type="Gene3D" id="3.30.450.20">
    <property type="entry name" value="PAS domain"/>
    <property type="match status" value="2"/>
</dbReference>
<dbReference type="Proteomes" id="UP001222275">
    <property type="component" value="Chromosome"/>
</dbReference>
<dbReference type="SMART" id="SM01079">
    <property type="entry name" value="CHASE"/>
    <property type="match status" value="1"/>
</dbReference>
<evidence type="ECO:0000256" key="10">
    <source>
        <dbReference type="SAM" id="Coils"/>
    </source>
</evidence>
<reference evidence="15 16" key="1">
    <citation type="submission" date="2022-06" db="EMBL/GenBank/DDBJ databases">
        <title>Thiomicrohabdus sp. nov, an obligately chemolithoautotrophic, sulfur-oxidizing bacterium isolated from beach of Guanyin Mountain. Amoy.</title>
        <authorList>
            <person name="Zhu H."/>
        </authorList>
    </citation>
    <scope>NUCLEOTIDE SEQUENCE [LARGE SCALE GENOMIC DNA]</scope>
    <source>
        <strain evidence="15 16">XGS-01</strain>
    </source>
</reference>
<dbReference type="InterPro" id="IPR005467">
    <property type="entry name" value="His_kinase_dom"/>
</dbReference>
<comment type="subcellular location">
    <subcellularLocation>
        <location evidence="2">Membrane</location>
    </subcellularLocation>
</comment>
<evidence type="ECO:0000256" key="1">
    <source>
        <dbReference type="ARBA" id="ARBA00000085"/>
    </source>
</evidence>
<dbReference type="PRINTS" id="PR00344">
    <property type="entry name" value="BCTRLSENSOR"/>
</dbReference>
<feature type="coiled-coil region" evidence="10">
    <location>
        <begin position="463"/>
        <end position="490"/>
    </location>
</feature>
<evidence type="ECO:0000256" key="2">
    <source>
        <dbReference type="ARBA" id="ARBA00004370"/>
    </source>
</evidence>
<organism evidence="15 16">
    <name type="scientific">Thiomicrorhabdus lithotrophica</name>
    <dbReference type="NCBI Taxonomy" id="2949997"/>
    <lineage>
        <taxon>Bacteria</taxon>
        <taxon>Pseudomonadati</taxon>
        <taxon>Pseudomonadota</taxon>
        <taxon>Gammaproteobacteria</taxon>
        <taxon>Thiotrichales</taxon>
        <taxon>Piscirickettsiaceae</taxon>
        <taxon>Thiomicrorhabdus</taxon>
    </lineage>
</organism>
<name>A0ABY8CGF4_9GAMM</name>
<evidence type="ECO:0000313" key="16">
    <source>
        <dbReference type="Proteomes" id="UP001222275"/>
    </source>
</evidence>
<feature type="domain" description="PAS" evidence="13">
    <location>
        <begin position="347"/>
        <end position="390"/>
    </location>
</feature>
<feature type="transmembrane region" description="Helical" evidence="11">
    <location>
        <begin position="6"/>
        <end position="26"/>
    </location>
</feature>
<dbReference type="SUPFAM" id="SSF47384">
    <property type="entry name" value="Homodimeric domain of signal transducing histidine kinase"/>
    <property type="match status" value="1"/>
</dbReference>
<dbReference type="Gene3D" id="3.30.565.10">
    <property type="entry name" value="Histidine kinase-like ATPase, C-terminal domain"/>
    <property type="match status" value="1"/>
</dbReference>
<evidence type="ECO:0000256" key="6">
    <source>
        <dbReference type="ARBA" id="ARBA00022692"/>
    </source>
</evidence>
<dbReference type="PROSITE" id="PS50109">
    <property type="entry name" value="HIS_KIN"/>
    <property type="match status" value="1"/>
</dbReference>
<dbReference type="InterPro" id="IPR003661">
    <property type="entry name" value="HisK_dim/P_dom"/>
</dbReference>
<keyword evidence="5" id="KW-0808">Transferase</keyword>
<dbReference type="InterPro" id="IPR035965">
    <property type="entry name" value="PAS-like_dom_sf"/>
</dbReference>
<proteinExistence type="predicted"/>